<reference evidence="2" key="1">
    <citation type="submission" date="2022-03" db="EMBL/GenBank/DDBJ databases">
        <authorList>
            <person name="Sayadi A."/>
        </authorList>
    </citation>
    <scope>NUCLEOTIDE SEQUENCE</scope>
</reference>
<name>A0A9P0LHT0_ACAOB</name>
<keyword evidence="1" id="KW-0472">Membrane</keyword>
<dbReference type="Proteomes" id="UP001152888">
    <property type="component" value="Unassembled WGS sequence"/>
</dbReference>
<keyword evidence="3" id="KW-1185">Reference proteome</keyword>
<dbReference type="AlphaFoldDB" id="A0A9P0LHT0"/>
<protein>
    <submittedName>
        <fullName evidence="2">Uncharacterized protein</fullName>
    </submittedName>
</protein>
<evidence type="ECO:0000313" key="2">
    <source>
        <dbReference type="EMBL" id="CAH1992527.1"/>
    </source>
</evidence>
<evidence type="ECO:0000313" key="3">
    <source>
        <dbReference type="Proteomes" id="UP001152888"/>
    </source>
</evidence>
<feature type="transmembrane region" description="Helical" evidence="1">
    <location>
        <begin position="81"/>
        <end position="98"/>
    </location>
</feature>
<feature type="transmembrane region" description="Helical" evidence="1">
    <location>
        <begin position="110"/>
        <end position="130"/>
    </location>
</feature>
<keyword evidence="1" id="KW-1133">Transmembrane helix</keyword>
<proteinExistence type="predicted"/>
<organism evidence="2 3">
    <name type="scientific">Acanthoscelides obtectus</name>
    <name type="common">Bean weevil</name>
    <name type="synonym">Bruchus obtectus</name>
    <dbReference type="NCBI Taxonomy" id="200917"/>
    <lineage>
        <taxon>Eukaryota</taxon>
        <taxon>Metazoa</taxon>
        <taxon>Ecdysozoa</taxon>
        <taxon>Arthropoda</taxon>
        <taxon>Hexapoda</taxon>
        <taxon>Insecta</taxon>
        <taxon>Pterygota</taxon>
        <taxon>Neoptera</taxon>
        <taxon>Endopterygota</taxon>
        <taxon>Coleoptera</taxon>
        <taxon>Polyphaga</taxon>
        <taxon>Cucujiformia</taxon>
        <taxon>Chrysomeloidea</taxon>
        <taxon>Chrysomelidae</taxon>
        <taxon>Bruchinae</taxon>
        <taxon>Bruchini</taxon>
        <taxon>Acanthoscelides</taxon>
    </lineage>
</organism>
<feature type="transmembrane region" description="Helical" evidence="1">
    <location>
        <begin position="47"/>
        <end position="69"/>
    </location>
</feature>
<gene>
    <name evidence="2" type="ORF">ACAOBT_LOCUS20916</name>
</gene>
<keyword evidence="1" id="KW-0812">Transmembrane</keyword>
<dbReference type="OrthoDB" id="6688298at2759"/>
<comment type="caution">
    <text evidence="2">The sequence shown here is derived from an EMBL/GenBank/DDBJ whole genome shotgun (WGS) entry which is preliminary data.</text>
</comment>
<accession>A0A9P0LHT0</accession>
<evidence type="ECO:0000256" key="1">
    <source>
        <dbReference type="SAM" id="Phobius"/>
    </source>
</evidence>
<dbReference type="EMBL" id="CAKOFQ010007146">
    <property type="protein sequence ID" value="CAH1992527.1"/>
    <property type="molecule type" value="Genomic_DNA"/>
</dbReference>
<sequence length="134" mass="14638">MCVDFCIDPISSSVGICKIPEIVLTLVIVILTGRAEESWILDIEFSVGVQGLVISIFLLNFIVMTRGAIRGSKTNKTQWPILVFVSAMCLPSGVATVIYSDHHLSHKLQLAGICSCVASIIYAADAYLCFNWSR</sequence>